<sequence>MTEVTDDYLYAHAEELVHIIQLKARLAADWIRPAACKGNPELAAQYELAFMAASDEMFARCSNLNMTPNQVPATVNDLKDKVQHLIDAEQSTNNVPTSQPAPNVQHSQKVPPRKGGNKRQMDSQGFTVPPKHLIRRVTSTHPPTIATPATPSGSTTNIINLPTNTMDVTDESVPEQSRKLRIPPFFVRPCASWVSNNAIYKRAAPSMKSVQSRDNFLKLTVDNEEDHMRLKAALVKQGAAFKCFNLQKDRPIKIVIRVNMTNKSRTQSHPPARVNSALSYAQVVNNQPAAQPRSANLPIPPPMGAASSQSALLSDSALELFKVLSQFAHDETLHFPALLRAIRHNNLQSLRFGFFNASGVRQKFEEIQEFISDQNLDIFMLQETFSTQITRRGFQIILFIELTDQNNTTRRTYGGTCIYAKNSLVHHQKPCLELRSIEHTMVELKLENTPPITFVSTYLQTKIHTYRLSEETH</sequence>
<protein>
    <submittedName>
        <fullName evidence="2">RNA-directed DNA polymerase from transposon X-element</fullName>
    </submittedName>
</protein>
<evidence type="ECO:0000313" key="2">
    <source>
        <dbReference type="EMBL" id="GIY26704.1"/>
    </source>
</evidence>
<keyword evidence="2" id="KW-0695">RNA-directed DNA polymerase</keyword>
<feature type="region of interest" description="Disordered" evidence="1">
    <location>
        <begin position="91"/>
        <end position="129"/>
    </location>
</feature>
<name>A0AAV4RYE8_CAEEX</name>
<evidence type="ECO:0000313" key="3">
    <source>
        <dbReference type="Proteomes" id="UP001054945"/>
    </source>
</evidence>
<reference evidence="2 3" key="1">
    <citation type="submission" date="2021-06" db="EMBL/GenBank/DDBJ databases">
        <title>Caerostris extrusa draft genome.</title>
        <authorList>
            <person name="Kono N."/>
            <person name="Arakawa K."/>
        </authorList>
    </citation>
    <scope>NUCLEOTIDE SEQUENCE [LARGE SCALE GENOMIC DNA]</scope>
</reference>
<dbReference type="GO" id="GO:0003964">
    <property type="term" value="F:RNA-directed DNA polymerase activity"/>
    <property type="evidence" value="ECO:0007669"/>
    <property type="project" value="UniProtKB-KW"/>
</dbReference>
<keyword evidence="2" id="KW-0548">Nucleotidyltransferase</keyword>
<evidence type="ECO:0000256" key="1">
    <source>
        <dbReference type="SAM" id="MobiDB-lite"/>
    </source>
</evidence>
<dbReference type="SUPFAM" id="SSF56219">
    <property type="entry name" value="DNase I-like"/>
    <property type="match status" value="1"/>
</dbReference>
<feature type="compositionally biased region" description="Polar residues" evidence="1">
    <location>
        <begin position="91"/>
        <end position="108"/>
    </location>
</feature>
<dbReference type="EMBL" id="BPLR01008723">
    <property type="protein sequence ID" value="GIY26704.1"/>
    <property type="molecule type" value="Genomic_DNA"/>
</dbReference>
<dbReference type="Gene3D" id="3.60.10.10">
    <property type="entry name" value="Endonuclease/exonuclease/phosphatase"/>
    <property type="match status" value="1"/>
</dbReference>
<proteinExistence type="predicted"/>
<dbReference type="Proteomes" id="UP001054945">
    <property type="component" value="Unassembled WGS sequence"/>
</dbReference>
<comment type="caution">
    <text evidence="2">The sequence shown here is derived from an EMBL/GenBank/DDBJ whole genome shotgun (WGS) entry which is preliminary data.</text>
</comment>
<organism evidence="2 3">
    <name type="scientific">Caerostris extrusa</name>
    <name type="common">Bark spider</name>
    <name type="synonym">Caerostris bankana</name>
    <dbReference type="NCBI Taxonomy" id="172846"/>
    <lineage>
        <taxon>Eukaryota</taxon>
        <taxon>Metazoa</taxon>
        <taxon>Ecdysozoa</taxon>
        <taxon>Arthropoda</taxon>
        <taxon>Chelicerata</taxon>
        <taxon>Arachnida</taxon>
        <taxon>Araneae</taxon>
        <taxon>Araneomorphae</taxon>
        <taxon>Entelegynae</taxon>
        <taxon>Araneoidea</taxon>
        <taxon>Araneidae</taxon>
        <taxon>Caerostris</taxon>
    </lineage>
</organism>
<accession>A0AAV4RYE8</accession>
<gene>
    <name evidence="2" type="primary">X-elementORF2_292</name>
    <name evidence="2" type="ORF">CEXT_522191</name>
</gene>
<keyword evidence="3" id="KW-1185">Reference proteome</keyword>
<dbReference type="InterPro" id="IPR036691">
    <property type="entry name" value="Endo/exonu/phosph_ase_sf"/>
</dbReference>
<dbReference type="AlphaFoldDB" id="A0AAV4RYE8"/>
<keyword evidence="2" id="KW-0808">Transferase</keyword>